<organism evidence="1 2">
    <name type="scientific">Limnoglobus roseus</name>
    <dbReference type="NCBI Taxonomy" id="2598579"/>
    <lineage>
        <taxon>Bacteria</taxon>
        <taxon>Pseudomonadati</taxon>
        <taxon>Planctomycetota</taxon>
        <taxon>Planctomycetia</taxon>
        <taxon>Gemmatales</taxon>
        <taxon>Gemmataceae</taxon>
        <taxon>Limnoglobus</taxon>
    </lineage>
</organism>
<dbReference type="SMART" id="SM00855">
    <property type="entry name" value="PGAM"/>
    <property type="match status" value="1"/>
</dbReference>
<dbReference type="KEGG" id="lrs:PX52LOC_07275"/>
<dbReference type="SUPFAM" id="SSF53254">
    <property type="entry name" value="Phosphoglycerate mutase-like"/>
    <property type="match status" value="1"/>
</dbReference>
<dbReference type="InterPro" id="IPR029033">
    <property type="entry name" value="His_PPase_superfam"/>
</dbReference>
<dbReference type="InterPro" id="IPR050275">
    <property type="entry name" value="PGM_Phosphatase"/>
</dbReference>
<keyword evidence="1" id="KW-0378">Hydrolase</keyword>
<dbReference type="Gene3D" id="3.40.50.1240">
    <property type="entry name" value="Phosphoglycerate mutase-like"/>
    <property type="match status" value="1"/>
</dbReference>
<dbReference type="InterPro" id="IPR043519">
    <property type="entry name" value="NT_sf"/>
</dbReference>
<dbReference type="Proteomes" id="UP000324974">
    <property type="component" value="Chromosome"/>
</dbReference>
<proteinExistence type="predicted"/>
<accession>A0A5C1APU4</accession>
<dbReference type="InterPro" id="IPR013078">
    <property type="entry name" value="His_Pase_superF_clade-1"/>
</dbReference>
<evidence type="ECO:0000313" key="2">
    <source>
        <dbReference type="Proteomes" id="UP000324974"/>
    </source>
</evidence>
<dbReference type="AlphaFoldDB" id="A0A5C1APU4"/>
<dbReference type="EMBL" id="CP042425">
    <property type="protein sequence ID" value="QEL20187.1"/>
    <property type="molecule type" value="Genomic_DNA"/>
</dbReference>
<dbReference type="SUPFAM" id="SSF81301">
    <property type="entry name" value="Nucleotidyltransferase"/>
    <property type="match status" value="1"/>
</dbReference>
<dbReference type="PANTHER" id="PTHR48100:SF1">
    <property type="entry name" value="HISTIDINE PHOSPHATASE FAMILY PROTEIN-RELATED"/>
    <property type="match status" value="1"/>
</dbReference>
<dbReference type="EC" id="3.1.3.3" evidence="1"/>
<dbReference type="PANTHER" id="PTHR48100">
    <property type="entry name" value="BROAD-SPECIFICITY PHOSPHATASE YOR283W-RELATED"/>
    <property type="match status" value="1"/>
</dbReference>
<protein>
    <submittedName>
        <fullName evidence="1">Phosphoserine phosphatase 2</fullName>
        <ecNumber evidence="1">3.1.3.3</ecNumber>
    </submittedName>
</protein>
<dbReference type="GO" id="GO:0016791">
    <property type="term" value="F:phosphatase activity"/>
    <property type="evidence" value="ECO:0007669"/>
    <property type="project" value="TreeGrafter"/>
</dbReference>
<sequence>MNGEPLKAEILDRLWAVADRHDFVRSVTVTGSFVDSPTLDGISDIDCVVVVDHLHEARYQRLVAEFDDALRGVLAGHGYDFRVNPTLGPLKFNGPKLAVLHLMLYSDEARVRHARQSPFTCLDWQRSKVHRKLSLAEVYPVFGLQPRHFLGARRGIQDYLGDLRAGTVSYRELVCTADGYAEKKLGKPMTVRDRHEFAYHVMRFLMGNLLKLLTRTNTTPDNEAILAEYFRRFPDGAETFVPFFRTLAAKKKRIDFDEPVADLESTLEAFAAALESQFRRVFHETSTRHVVVRHAPTKLNAGVGDAVIFQGRSDSPVMPIRAADMVEATRVVSELNPAWVYTSPATRARQTAAALTDGPLILDDRLQEIDYGGLEGLTVAQARSRFPEVFRGWADKQDPQLPDGESVADVSARVQAFARDVWGSARGATLTCTHNVVIRCLVGQTLGVSAEEWHRLRVPHVAPITFIQTKTDGLFVDIPEAVEAEMFAAWEPQSLRKAA</sequence>
<reference evidence="2" key="1">
    <citation type="submission" date="2019-08" db="EMBL/GenBank/DDBJ databases">
        <title>Limnoglobus roseus gen. nov., sp. nov., a novel freshwater planctomycete with a giant genome from the family Gemmataceae.</title>
        <authorList>
            <person name="Kulichevskaya I.S."/>
            <person name="Naumoff D.G."/>
            <person name="Miroshnikov K."/>
            <person name="Ivanova A."/>
            <person name="Philippov D.A."/>
            <person name="Hakobyan A."/>
            <person name="Rijpstra I.C."/>
            <person name="Sinninghe Damste J.S."/>
            <person name="Liesack W."/>
            <person name="Dedysh S.N."/>
        </authorList>
    </citation>
    <scope>NUCLEOTIDE SEQUENCE [LARGE SCALE GENOMIC DNA]</scope>
    <source>
        <strain evidence="2">PX52</strain>
    </source>
</reference>
<dbReference type="Pfam" id="PF00300">
    <property type="entry name" value="His_Phos_1"/>
    <property type="match status" value="1"/>
</dbReference>
<gene>
    <name evidence="1" type="primary">pspB</name>
    <name evidence="1" type="ORF">PX52LOC_07275</name>
</gene>
<evidence type="ECO:0000313" key="1">
    <source>
        <dbReference type="EMBL" id="QEL20187.1"/>
    </source>
</evidence>
<keyword evidence="2" id="KW-1185">Reference proteome</keyword>
<dbReference type="RefSeq" id="WP_149114506.1">
    <property type="nucleotide sequence ID" value="NZ_CP042425.1"/>
</dbReference>
<name>A0A5C1APU4_9BACT</name>
<dbReference type="GO" id="GO:0005737">
    <property type="term" value="C:cytoplasm"/>
    <property type="evidence" value="ECO:0007669"/>
    <property type="project" value="TreeGrafter"/>
</dbReference>
<dbReference type="OrthoDB" id="7925971at2"/>